<organism evidence="1 2">
    <name type="scientific">Roseimicrobium gellanilyticum</name>
    <dbReference type="NCBI Taxonomy" id="748857"/>
    <lineage>
        <taxon>Bacteria</taxon>
        <taxon>Pseudomonadati</taxon>
        <taxon>Verrucomicrobiota</taxon>
        <taxon>Verrucomicrobiia</taxon>
        <taxon>Verrucomicrobiales</taxon>
        <taxon>Verrucomicrobiaceae</taxon>
        <taxon>Roseimicrobium</taxon>
    </lineage>
</organism>
<gene>
    <name evidence="1" type="ORF">DES53_102969</name>
</gene>
<evidence type="ECO:0000313" key="2">
    <source>
        <dbReference type="Proteomes" id="UP000253426"/>
    </source>
</evidence>
<protein>
    <submittedName>
        <fullName evidence="1">Uncharacterized protein</fullName>
    </submittedName>
</protein>
<dbReference type="EMBL" id="QNRR01000002">
    <property type="protein sequence ID" value="RBP46578.1"/>
    <property type="molecule type" value="Genomic_DNA"/>
</dbReference>
<proteinExistence type="predicted"/>
<name>A0A366HU18_9BACT</name>
<evidence type="ECO:0000313" key="1">
    <source>
        <dbReference type="EMBL" id="RBP46578.1"/>
    </source>
</evidence>
<reference evidence="1 2" key="1">
    <citation type="submission" date="2018-06" db="EMBL/GenBank/DDBJ databases">
        <title>Genomic Encyclopedia of Type Strains, Phase IV (KMG-IV): sequencing the most valuable type-strain genomes for metagenomic binning, comparative biology and taxonomic classification.</title>
        <authorList>
            <person name="Goeker M."/>
        </authorList>
    </citation>
    <scope>NUCLEOTIDE SEQUENCE [LARGE SCALE GENOMIC DNA]</scope>
    <source>
        <strain evidence="1 2">DSM 25532</strain>
    </source>
</reference>
<dbReference type="AlphaFoldDB" id="A0A366HU18"/>
<sequence>MMLGDAATSICVGDIVYEATMRANHSIESARDEFKRSVNPDELRSWVLAQFRKHPGGGCIEEAVHDWPETFPQLPTRRFLLSLYPSSKPHGFEPRLEARLRWGFFDQNLTVTVLLKSDGTPADVEDEEWLPTAQKWAKGISFRQPHND</sequence>
<accession>A0A366HU18</accession>
<comment type="caution">
    <text evidence="1">The sequence shown here is derived from an EMBL/GenBank/DDBJ whole genome shotgun (WGS) entry which is preliminary data.</text>
</comment>
<dbReference type="Proteomes" id="UP000253426">
    <property type="component" value="Unassembled WGS sequence"/>
</dbReference>
<keyword evidence="2" id="KW-1185">Reference proteome</keyword>
<dbReference type="RefSeq" id="WP_113958082.1">
    <property type="nucleotide sequence ID" value="NZ_QNRR01000002.1"/>
</dbReference>